<dbReference type="OrthoDB" id="5574718at2759"/>
<dbReference type="Gene3D" id="1.25.10.10">
    <property type="entry name" value="Leucine-rich Repeat Variant"/>
    <property type="match status" value="1"/>
</dbReference>
<protein>
    <submittedName>
        <fullName evidence="4">ARM repeat-containing protein</fullName>
    </submittedName>
</protein>
<dbReference type="RefSeq" id="XP_016757489.1">
    <property type="nucleotide sequence ID" value="XM_016906808.1"/>
</dbReference>
<feature type="domain" description="UNC-45/Cro1/She4 central" evidence="3">
    <location>
        <begin position="220"/>
        <end position="379"/>
    </location>
</feature>
<gene>
    <name evidence="4" type="ORF">SEPMUDRAFT_151417</name>
</gene>
<sequence>MASDELQKRVSQLVRQSGGLADGGNLQEAFDALKEASHLDPENASVKDALVALEKREKTGDVVALIRSYLGTGPTSDGEAALRALRQKHLPQEEAEQALNDLLDAPRPVDLLDTLTGTLIYRSKYAQQTLMAAFEKPVSALFDRFYDRGPESLKAFSTIPLNDELWTSKDDQVKAQQDLFQLCIAKLIYMDVKHKDRLLQLVARQIAMAPANVTNLIDLDVFEVILDCLDIRLEQRLRSQAMLATSKVLEATKERGEQLFAQYLAARVGKQTIDDCIVAFSSAAAIFPMIPVVAAQLFMTDGFVQQLVPNLERNFESGSQGKRKSATLEVAALELLSAACVDKACREAIDRYCSPWLRNMSDEAEGKHKALSSLVLAKINATSSEEVTSKLADLVLVNEVNKDQAIEGLAYTTLQPKVKEDIAANANLLKRLIAALTDRPSAAFGCLTIFSNLTTYRPPQTAEQKKMAQLKAYANQQKQVADDPLDNDSFVTSRAKKLLDADIVPALVASCKQTSSPTNIAMVVKTLLSLAREQRNRPKMVSQGSVKLLLQIRERIGKTDKSSAEASTIDRNASHALARLLISVNPEHVFSAGSLPASTAVSSLIPLLTYDTDAEQRDLLPTFEALLALTNLASMEDATARDILLRPSAAFERLEDLLFSSNTLVQRASVELVCNLMASPTGVARYADGSKDAKRRLHVLLALTDADDLATRRAAGGALAMLTEWDSAVSAVLDHVKGVELVIGMCSEEEEEAGKSDEMKHRGFATVLNLVSAPGQIGERGIKAVKEYEEELKKALRTTRNQDVLALGVEVLKRLK</sequence>
<dbReference type="InterPro" id="IPR016024">
    <property type="entry name" value="ARM-type_fold"/>
</dbReference>
<dbReference type="PANTHER" id="PTHR45994">
    <property type="entry name" value="FI21225P1"/>
    <property type="match status" value="1"/>
</dbReference>
<keyword evidence="2" id="KW-0963">Cytoplasm</keyword>
<dbReference type="PANTHER" id="PTHR45994:SF1">
    <property type="entry name" value="FI21225P1"/>
    <property type="match status" value="1"/>
</dbReference>
<dbReference type="AlphaFoldDB" id="N1QFS3"/>
<dbReference type="GO" id="GO:0005737">
    <property type="term" value="C:cytoplasm"/>
    <property type="evidence" value="ECO:0007669"/>
    <property type="project" value="UniProtKB-SubCell"/>
</dbReference>
<keyword evidence="5" id="KW-1185">Reference proteome</keyword>
<organism evidence="4 5">
    <name type="scientific">Sphaerulina musiva (strain SO2202)</name>
    <name type="common">Poplar stem canker fungus</name>
    <name type="synonym">Septoria musiva</name>
    <dbReference type="NCBI Taxonomy" id="692275"/>
    <lineage>
        <taxon>Eukaryota</taxon>
        <taxon>Fungi</taxon>
        <taxon>Dikarya</taxon>
        <taxon>Ascomycota</taxon>
        <taxon>Pezizomycotina</taxon>
        <taxon>Dothideomycetes</taxon>
        <taxon>Dothideomycetidae</taxon>
        <taxon>Mycosphaerellales</taxon>
        <taxon>Mycosphaerellaceae</taxon>
        <taxon>Sphaerulina</taxon>
    </lineage>
</organism>
<dbReference type="eggNOG" id="KOG4151">
    <property type="taxonomic scope" value="Eukaryota"/>
</dbReference>
<evidence type="ECO:0000256" key="1">
    <source>
        <dbReference type="ARBA" id="ARBA00004496"/>
    </source>
</evidence>
<dbReference type="Gene3D" id="1.25.10.100">
    <property type="match status" value="1"/>
</dbReference>
<dbReference type="HOGENOM" id="CLU_016305_0_0_1"/>
<evidence type="ECO:0000313" key="5">
    <source>
        <dbReference type="Proteomes" id="UP000016931"/>
    </source>
</evidence>
<proteinExistence type="predicted"/>
<name>N1QFS3_SPHMS</name>
<evidence type="ECO:0000256" key="2">
    <source>
        <dbReference type="ARBA" id="ARBA00022490"/>
    </source>
</evidence>
<comment type="subcellular location">
    <subcellularLocation>
        <location evidence="1">Cytoplasm</location>
    </subcellularLocation>
</comment>
<evidence type="ECO:0000259" key="3">
    <source>
        <dbReference type="Pfam" id="PF11701"/>
    </source>
</evidence>
<dbReference type="OMA" id="VCNLMTC"/>
<dbReference type="GeneID" id="27903945"/>
<dbReference type="InterPro" id="IPR024660">
    <property type="entry name" value="UCS_central_dom"/>
</dbReference>
<dbReference type="STRING" id="692275.N1QFS3"/>
<dbReference type="EMBL" id="KB456269">
    <property type="protein sequence ID" value="EMF09368.1"/>
    <property type="molecule type" value="Genomic_DNA"/>
</dbReference>
<reference evidence="4 5" key="1">
    <citation type="journal article" date="2012" name="PLoS Pathog.">
        <title>Diverse lifestyles and strategies of plant pathogenesis encoded in the genomes of eighteen Dothideomycetes fungi.</title>
        <authorList>
            <person name="Ohm R.A."/>
            <person name="Feau N."/>
            <person name="Henrissat B."/>
            <person name="Schoch C.L."/>
            <person name="Horwitz B.A."/>
            <person name="Barry K.W."/>
            <person name="Condon B.J."/>
            <person name="Copeland A.C."/>
            <person name="Dhillon B."/>
            <person name="Glaser F."/>
            <person name="Hesse C.N."/>
            <person name="Kosti I."/>
            <person name="LaButti K."/>
            <person name="Lindquist E.A."/>
            <person name="Lucas S."/>
            <person name="Salamov A.A."/>
            <person name="Bradshaw R.E."/>
            <person name="Ciuffetti L."/>
            <person name="Hamelin R.C."/>
            <person name="Kema G.H.J."/>
            <person name="Lawrence C."/>
            <person name="Scott J.A."/>
            <person name="Spatafora J.W."/>
            <person name="Turgeon B.G."/>
            <person name="de Wit P.J.G.M."/>
            <person name="Zhong S."/>
            <person name="Goodwin S.B."/>
            <person name="Grigoriev I.V."/>
        </authorList>
    </citation>
    <scope>NUCLEOTIDE SEQUENCE [LARGE SCALE GENOMIC DNA]</scope>
    <source>
        <strain evidence="4 5">SO2202</strain>
    </source>
</reference>
<dbReference type="SUPFAM" id="SSF48371">
    <property type="entry name" value="ARM repeat"/>
    <property type="match status" value="1"/>
</dbReference>
<dbReference type="Proteomes" id="UP000016931">
    <property type="component" value="Unassembled WGS sequence"/>
</dbReference>
<accession>N1QFS3</accession>
<dbReference type="InterPro" id="IPR011989">
    <property type="entry name" value="ARM-like"/>
</dbReference>
<dbReference type="GO" id="GO:0051879">
    <property type="term" value="F:Hsp90 protein binding"/>
    <property type="evidence" value="ECO:0007669"/>
    <property type="project" value="TreeGrafter"/>
</dbReference>
<dbReference type="Pfam" id="PF11701">
    <property type="entry name" value="UNC45-central"/>
    <property type="match status" value="1"/>
</dbReference>
<evidence type="ECO:0000313" key="4">
    <source>
        <dbReference type="EMBL" id="EMF09368.1"/>
    </source>
</evidence>